<dbReference type="Pfam" id="PF00571">
    <property type="entry name" value="CBS"/>
    <property type="match status" value="4"/>
</dbReference>
<sequence>MSEGHKPEKVVDEREAESEEGEEEVEVKSTDSEEDVWVKRLREQLADFQPLTPPGSPLATAKVGLRLRALIARTTVRDVVSFHARLIVLEAHDSVDHCLMTLQDNGITAVPILDLENRKYLGMVSALDLAAYVASLFPATEALPEQLPNIELKSIVNFSKMSPFLPQSLDTSLPALMQIFSSGVHRLPLQDDKGNVCGLVSQTDVLRFFVAHLNELLGTDLRGSNSLPTIDALGLTKSKRQIEKISTEDSVSQVIDHLYKVSALALVDADGKLVGDLSADSLRTLSDYLQFGPNALFDEVIGSILDAGKHRAWVVDAEGRPQAMITLTDIIRKLLAL</sequence>
<dbReference type="InterPro" id="IPR046342">
    <property type="entry name" value="CBS_dom_sf"/>
</dbReference>
<dbReference type="EMBL" id="KB007908">
    <property type="protein sequence ID" value="ELR20973.1"/>
    <property type="molecule type" value="Genomic_DNA"/>
</dbReference>
<dbReference type="InterPro" id="IPR050511">
    <property type="entry name" value="AMPK_gamma/SDS23_families"/>
</dbReference>
<evidence type="ECO:0000256" key="4">
    <source>
        <dbReference type="SAM" id="MobiDB-lite"/>
    </source>
</evidence>
<evidence type="ECO:0000313" key="6">
    <source>
        <dbReference type="EMBL" id="ELR20973.1"/>
    </source>
</evidence>
<dbReference type="CDD" id="cd02205">
    <property type="entry name" value="CBS_pair_SF"/>
    <property type="match status" value="1"/>
</dbReference>
<dbReference type="STRING" id="1257118.L8H8C1"/>
<dbReference type="OrthoDB" id="449052at2759"/>
<dbReference type="RefSeq" id="XP_004344716.1">
    <property type="nucleotide sequence ID" value="XM_004344666.1"/>
</dbReference>
<keyword evidence="7" id="KW-1185">Reference proteome</keyword>
<dbReference type="VEuPathDB" id="AmoebaDB:ACA1_279550"/>
<evidence type="ECO:0000313" key="7">
    <source>
        <dbReference type="Proteomes" id="UP000011083"/>
    </source>
</evidence>
<dbReference type="Proteomes" id="UP000011083">
    <property type="component" value="Unassembled WGS sequence"/>
</dbReference>
<evidence type="ECO:0000256" key="3">
    <source>
        <dbReference type="PROSITE-ProRule" id="PRU00703"/>
    </source>
</evidence>
<reference evidence="6 7" key="1">
    <citation type="journal article" date="2013" name="Genome Biol.">
        <title>Genome of Acanthamoeba castellanii highlights extensive lateral gene transfer and early evolution of tyrosine kinase signaling.</title>
        <authorList>
            <person name="Clarke M."/>
            <person name="Lohan A.J."/>
            <person name="Liu B."/>
            <person name="Lagkouvardos I."/>
            <person name="Roy S."/>
            <person name="Zafar N."/>
            <person name="Bertelli C."/>
            <person name="Schilde C."/>
            <person name="Kianianmomeni A."/>
            <person name="Burglin T.R."/>
            <person name="Frech C."/>
            <person name="Turcotte B."/>
            <person name="Kopec K.O."/>
            <person name="Synnott J.M."/>
            <person name="Choo C."/>
            <person name="Paponov I."/>
            <person name="Finkler A."/>
            <person name="Soon Heng Tan C."/>
            <person name="Hutchins A.P."/>
            <person name="Weinmeier T."/>
            <person name="Rattei T."/>
            <person name="Chu J.S."/>
            <person name="Gimenez G."/>
            <person name="Irimia M."/>
            <person name="Rigden D.J."/>
            <person name="Fitzpatrick D.A."/>
            <person name="Lorenzo-Morales J."/>
            <person name="Bateman A."/>
            <person name="Chiu C.H."/>
            <person name="Tang P."/>
            <person name="Hegemann P."/>
            <person name="Fromm H."/>
            <person name="Raoult D."/>
            <person name="Greub G."/>
            <person name="Miranda-Saavedra D."/>
            <person name="Chen N."/>
            <person name="Nash P."/>
            <person name="Ginger M.L."/>
            <person name="Horn M."/>
            <person name="Schaap P."/>
            <person name="Caler L."/>
            <person name="Loftus B."/>
        </authorList>
    </citation>
    <scope>NUCLEOTIDE SEQUENCE [LARGE SCALE GENOMIC DNA]</scope>
    <source>
        <strain evidence="6 7">Neff</strain>
    </source>
</reference>
<evidence type="ECO:0000256" key="1">
    <source>
        <dbReference type="ARBA" id="ARBA00022737"/>
    </source>
</evidence>
<name>L8H8C1_ACACF</name>
<dbReference type="AlphaFoldDB" id="L8H8C1"/>
<feature type="domain" description="CBS" evidence="5">
    <location>
        <begin position="82"/>
        <end position="141"/>
    </location>
</feature>
<gene>
    <name evidence="6" type="ORF">ACA1_279550</name>
</gene>
<dbReference type="PANTHER" id="PTHR13780">
    <property type="entry name" value="AMP-ACTIVATED PROTEIN KINASE, GAMMA REGULATORY SUBUNIT"/>
    <property type="match status" value="1"/>
</dbReference>
<evidence type="ECO:0000259" key="5">
    <source>
        <dbReference type="PROSITE" id="PS51371"/>
    </source>
</evidence>
<keyword evidence="2 3" id="KW-0129">CBS domain</keyword>
<organism evidence="6 7">
    <name type="scientific">Acanthamoeba castellanii (strain ATCC 30010 / Neff)</name>
    <dbReference type="NCBI Taxonomy" id="1257118"/>
    <lineage>
        <taxon>Eukaryota</taxon>
        <taxon>Amoebozoa</taxon>
        <taxon>Discosea</taxon>
        <taxon>Longamoebia</taxon>
        <taxon>Centramoebida</taxon>
        <taxon>Acanthamoebidae</taxon>
        <taxon>Acanthamoeba</taxon>
    </lineage>
</organism>
<dbReference type="GeneID" id="14921846"/>
<evidence type="ECO:0000256" key="2">
    <source>
        <dbReference type="ARBA" id="ARBA00023122"/>
    </source>
</evidence>
<dbReference type="PROSITE" id="PS51371">
    <property type="entry name" value="CBS"/>
    <property type="match status" value="2"/>
</dbReference>
<dbReference type="InterPro" id="IPR000644">
    <property type="entry name" value="CBS_dom"/>
</dbReference>
<dbReference type="Gene3D" id="3.10.580.10">
    <property type="entry name" value="CBS-domain"/>
    <property type="match status" value="2"/>
</dbReference>
<feature type="compositionally biased region" description="Basic and acidic residues" evidence="4">
    <location>
        <begin position="1"/>
        <end position="13"/>
    </location>
</feature>
<accession>L8H8C1</accession>
<proteinExistence type="predicted"/>
<dbReference type="SMART" id="SM00116">
    <property type="entry name" value="CBS"/>
    <property type="match status" value="4"/>
</dbReference>
<keyword evidence="1" id="KW-0677">Repeat</keyword>
<protein>
    <submittedName>
        <fullName evidence="6">CBS domain containing protein</fullName>
    </submittedName>
</protein>
<dbReference type="SUPFAM" id="SSF54631">
    <property type="entry name" value="CBS-domain pair"/>
    <property type="match status" value="2"/>
</dbReference>
<feature type="domain" description="CBS" evidence="5">
    <location>
        <begin position="158"/>
        <end position="216"/>
    </location>
</feature>
<dbReference type="KEGG" id="acan:ACA1_279550"/>
<feature type="region of interest" description="Disordered" evidence="4">
    <location>
        <begin position="1"/>
        <end position="32"/>
    </location>
</feature>
<feature type="compositionally biased region" description="Acidic residues" evidence="4">
    <location>
        <begin position="14"/>
        <end position="25"/>
    </location>
</feature>